<dbReference type="AlphaFoldDB" id="M4VT44"/>
<evidence type="ECO:0000256" key="2">
    <source>
        <dbReference type="ARBA" id="ARBA00022801"/>
    </source>
</evidence>
<dbReference type="InterPro" id="IPR041492">
    <property type="entry name" value="HAD_2"/>
</dbReference>
<gene>
    <name evidence="4" type="ORF">A11Q_2163</name>
</gene>
<dbReference type="Pfam" id="PF13419">
    <property type="entry name" value="HAD_2"/>
    <property type="match status" value="1"/>
</dbReference>
<dbReference type="eggNOG" id="COG0546">
    <property type="taxonomic scope" value="Bacteria"/>
</dbReference>
<dbReference type="GO" id="GO:0046872">
    <property type="term" value="F:metal ion binding"/>
    <property type="evidence" value="ECO:0007669"/>
    <property type="project" value="UniProtKB-KW"/>
</dbReference>
<keyword evidence="3" id="KW-0460">Magnesium</keyword>
<dbReference type="EMBL" id="CP003537">
    <property type="protein sequence ID" value="AGH96379.1"/>
    <property type="molecule type" value="Genomic_DNA"/>
</dbReference>
<dbReference type="Gene3D" id="3.40.50.1000">
    <property type="entry name" value="HAD superfamily/HAD-like"/>
    <property type="match status" value="1"/>
</dbReference>
<dbReference type="GO" id="GO:0016791">
    <property type="term" value="F:phosphatase activity"/>
    <property type="evidence" value="ECO:0007669"/>
    <property type="project" value="TreeGrafter"/>
</dbReference>
<dbReference type="Proteomes" id="UP000012040">
    <property type="component" value="Chromosome"/>
</dbReference>
<keyword evidence="2 4" id="KW-0378">Hydrolase</keyword>
<dbReference type="RefSeq" id="WP_015470869.1">
    <property type="nucleotide sequence ID" value="NC_020813.1"/>
</dbReference>
<dbReference type="PATRIC" id="fig|1184267.3.peg.2190"/>
<keyword evidence="5" id="KW-1185">Reference proteome</keyword>
<dbReference type="PANTHER" id="PTHR46470:SF2">
    <property type="entry name" value="GLYCERALDEHYDE 3-PHOSPHATE PHOSPHATASE"/>
    <property type="match status" value="1"/>
</dbReference>
<name>M4VT44_9BACT</name>
<sequence>MIKAIALDLDDTLLDTSGLLAPKATLDAFNHLIKNGLNLSVDQCEEMRLQLIQSMSHRDVFEKLATEHGTEQTLAHLPETIRLFYHPEIPQKLPLMEGARQNLDYLKGKYPLFLVTAGTEKAQLQKAQALGIQSDFQKIYIVDSISKKRKKDVFLDIVQNLSIPPESLLCVGNSILSEISDALQVGAIACYFEFGESRGTVEQLPRPPHYHIHHHSELIPTCQL</sequence>
<protein>
    <submittedName>
        <fullName evidence="4">HAD superfamily hydrolase</fullName>
    </submittedName>
</protein>
<organism evidence="4 5">
    <name type="scientific">Pseudobdellovibrio exovorus JSS</name>
    <dbReference type="NCBI Taxonomy" id="1184267"/>
    <lineage>
        <taxon>Bacteria</taxon>
        <taxon>Pseudomonadati</taxon>
        <taxon>Bdellovibrionota</taxon>
        <taxon>Bdellovibrionia</taxon>
        <taxon>Bdellovibrionales</taxon>
        <taxon>Pseudobdellovibrionaceae</taxon>
        <taxon>Pseudobdellovibrio</taxon>
    </lineage>
</organism>
<evidence type="ECO:0000313" key="5">
    <source>
        <dbReference type="Proteomes" id="UP000012040"/>
    </source>
</evidence>
<dbReference type="OrthoDB" id="5292782at2"/>
<dbReference type="InterPro" id="IPR023214">
    <property type="entry name" value="HAD_sf"/>
</dbReference>
<evidence type="ECO:0000313" key="4">
    <source>
        <dbReference type="EMBL" id="AGH96379.1"/>
    </source>
</evidence>
<dbReference type="InterPro" id="IPR051400">
    <property type="entry name" value="HAD-like_hydrolase"/>
</dbReference>
<dbReference type="PANTHER" id="PTHR46470">
    <property type="entry name" value="N-ACYLNEURAMINATE-9-PHOSPHATASE"/>
    <property type="match status" value="1"/>
</dbReference>
<evidence type="ECO:0000256" key="1">
    <source>
        <dbReference type="ARBA" id="ARBA00022723"/>
    </source>
</evidence>
<proteinExistence type="predicted"/>
<reference evidence="4 5" key="1">
    <citation type="journal article" date="2013" name="ISME J.">
        <title>By their genes ye shall know them: genomic signatures of predatory bacteria.</title>
        <authorList>
            <person name="Pasternak Z."/>
            <person name="Pietrokovski S."/>
            <person name="Rotem O."/>
            <person name="Gophna U."/>
            <person name="Lurie-Weinberger M.N."/>
            <person name="Jurkevitch E."/>
        </authorList>
    </citation>
    <scope>NUCLEOTIDE SEQUENCE [LARGE SCALE GENOMIC DNA]</scope>
    <source>
        <strain evidence="4 5">JSS</strain>
    </source>
</reference>
<evidence type="ECO:0000256" key="3">
    <source>
        <dbReference type="ARBA" id="ARBA00022842"/>
    </source>
</evidence>
<dbReference type="Gene3D" id="1.10.150.520">
    <property type="match status" value="1"/>
</dbReference>
<dbReference type="KEGG" id="bex:A11Q_2163"/>
<keyword evidence="1" id="KW-0479">Metal-binding</keyword>
<dbReference type="STRING" id="1184267.A11Q_2163"/>
<dbReference type="SFLD" id="SFLDS00003">
    <property type="entry name" value="Haloacid_Dehalogenase"/>
    <property type="match status" value="1"/>
</dbReference>
<accession>M4VT44</accession>
<dbReference type="HOGENOM" id="CLU_1217891_0_0_7"/>
<dbReference type="InterPro" id="IPR036412">
    <property type="entry name" value="HAD-like_sf"/>
</dbReference>
<dbReference type="SUPFAM" id="SSF56784">
    <property type="entry name" value="HAD-like"/>
    <property type="match status" value="1"/>
</dbReference>
<dbReference type="SFLD" id="SFLDG01129">
    <property type="entry name" value="C1.5:_HAD__Beta-PGM__Phosphata"/>
    <property type="match status" value="1"/>
</dbReference>